<sequence>MGYLSSLGVLGVLVPLLARLLALRAAGWFLGGLDACRGAVRCLPGPGVLGVFARLLARLAALRAAAWFLGGPRTIRAEVRFLRARPAGAAGFPSVSLVGVPGGFPAGRNGCSPGPGSGVPAWAGCRRRADSDGPAGVVGRMDGRPKAVEGYAAPRSTPLREIGQNNTDLTPVTDVAAVEHNP</sequence>
<dbReference type="AlphaFoldDB" id="A0A919QEP7"/>
<protein>
    <submittedName>
        <fullName evidence="2">Uncharacterized protein</fullName>
    </submittedName>
</protein>
<gene>
    <name evidence="2" type="ORF">Aph01nite_58720</name>
</gene>
<evidence type="ECO:0000313" key="3">
    <source>
        <dbReference type="Proteomes" id="UP000640052"/>
    </source>
</evidence>
<reference evidence="2" key="1">
    <citation type="submission" date="2021-01" db="EMBL/GenBank/DDBJ databases">
        <title>Whole genome shotgun sequence of Acrocarpospora phusangensis NBRC 108782.</title>
        <authorList>
            <person name="Komaki H."/>
            <person name="Tamura T."/>
        </authorList>
    </citation>
    <scope>NUCLEOTIDE SEQUENCE</scope>
    <source>
        <strain evidence="2">NBRC 108782</strain>
    </source>
</reference>
<feature type="region of interest" description="Disordered" evidence="1">
    <location>
        <begin position="154"/>
        <end position="182"/>
    </location>
</feature>
<proteinExistence type="predicted"/>
<dbReference type="EMBL" id="BOOA01000058">
    <property type="protein sequence ID" value="GIH27562.1"/>
    <property type="molecule type" value="Genomic_DNA"/>
</dbReference>
<organism evidence="2 3">
    <name type="scientific">Acrocarpospora phusangensis</name>
    <dbReference type="NCBI Taxonomy" id="1070424"/>
    <lineage>
        <taxon>Bacteria</taxon>
        <taxon>Bacillati</taxon>
        <taxon>Actinomycetota</taxon>
        <taxon>Actinomycetes</taxon>
        <taxon>Streptosporangiales</taxon>
        <taxon>Streptosporangiaceae</taxon>
        <taxon>Acrocarpospora</taxon>
    </lineage>
</organism>
<keyword evidence="3" id="KW-1185">Reference proteome</keyword>
<evidence type="ECO:0000313" key="2">
    <source>
        <dbReference type="EMBL" id="GIH27562.1"/>
    </source>
</evidence>
<dbReference type="Proteomes" id="UP000640052">
    <property type="component" value="Unassembled WGS sequence"/>
</dbReference>
<comment type="caution">
    <text evidence="2">The sequence shown here is derived from an EMBL/GenBank/DDBJ whole genome shotgun (WGS) entry which is preliminary data.</text>
</comment>
<name>A0A919QEP7_9ACTN</name>
<accession>A0A919QEP7</accession>
<evidence type="ECO:0000256" key="1">
    <source>
        <dbReference type="SAM" id="MobiDB-lite"/>
    </source>
</evidence>